<dbReference type="OrthoDB" id="5465239at2"/>
<organism evidence="4 5">
    <name type="scientific">Halodesulfovibrio spirochaetisodalis</name>
    <dbReference type="NCBI Taxonomy" id="1560234"/>
    <lineage>
        <taxon>Bacteria</taxon>
        <taxon>Pseudomonadati</taxon>
        <taxon>Thermodesulfobacteriota</taxon>
        <taxon>Desulfovibrionia</taxon>
        <taxon>Desulfovibrionales</taxon>
        <taxon>Desulfovibrionaceae</taxon>
        <taxon>Halodesulfovibrio</taxon>
    </lineage>
</organism>
<feature type="domain" description="Translocator protein BipB-like C-terminal" evidence="3">
    <location>
        <begin position="76"/>
        <end position="241"/>
    </location>
</feature>
<feature type="coiled-coil region" evidence="1">
    <location>
        <begin position="90"/>
        <end position="117"/>
    </location>
</feature>
<comment type="caution">
    <text evidence="4">The sequence shown here is derived from an EMBL/GenBank/DDBJ whole genome shotgun (WGS) entry which is preliminary data.</text>
</comment>
<keyword evidence="1" id="KW-0175">Coiled coil</keyword>
<name>A0A1B7X9H0_9BACT</name>
<dbReference type="AlphaFoldDB" id="A0A1B7X9H0"/>
<proteinExistence type="predicted"/>
<reference evidence="4 5" key="1">
    <citation type="submission" date="2015-01" db="EMBL/GenBank/DDBJ databases">
        <title>Desulfovibrio sp. JC271 draft genome sequence.</title>
        <authorList>
            <person name="Shivani Y."/>
            <person name="Subhash Y."/>
            <person name="Sasikala C."/>
            <person name="Ramana C.V."/>
        </authorList>
    </citation>
    <scope>NUCLEOTIDE SEQUENCE [LARGE SCALE GENOMIC DNA]</scope>
    <source>
        <strain evidence="4 5">JC271</strain>
    </source>
</reference>
<dbReference type="STRING" id="1560234.SP90_15090"/>
<evidence type="ECO:0000313" key="5">
    <source>
        <dbReference type="Proteomes" id="UP000091979"/>
    </source>
</evidence>
<evidence type="ECO:0000259" key="3">
    <source>
        <dbReference type="Pfam" id="PF04888"/>
    </source>
</evidence>
<feature type="transmembrane region" description="Helical" evidence="2">
    <location>
        <begin position="129"/>
        <end position="162"/>
    </location>
</feature>
<evidence type="ECO:0000313" key="4">
    <source>
        <dbReference type="EMBL" id="OBQ45940.1"/>
    </source>
</evidence>
<keyword evidence="2" id="KW-0812">Transmembrane</keyword>
<dbReference type="PATRIC" id="fig|1560234.3.peg.2301"/>
<keyword evidence="2" id="KW-0472">Membrane</keyword>
<evidence type="ECO:0000256" key="1">
    <source>
        <dbReference type="SAM" id="Coils"/>
    </source>
</evidence>
<dbReference type="Pfam" id="PF04888">
    <property type="entry name" value="SseC"/>
    <property type="match status" value="1"/>
</dbReference>
<dbReference type="Proteomes" id="UP000091979">
    <property type="component" value="Unassembled WGS sequence"/>
</dbReference>
<keyword evidence="5" id="KW-1185">Reference proteome</keyword>
<dbReference type="InterPro" id="IPR006972">
    <property type="entry name" value="BipB-like_C"/>
</dbReference>
<gene>
    <name evidence="4" type="ORF">SP90_15090</name>
</gene>
<feature type="transmembrane region" description="Helical" evidence="2">
    <location>
        <begin position="202"/>
        <end position="222"/>
    </location>
</feature>
<accession>A0A1B7X9H0</accession>
<dbReference type="RefSeq" id="WP_066858182.1">
    <property type="nucleotide sequence ID" value="NZ_JXMS01000034.1"/>
</dbReference>
<evidence type="ECO:0000256" key="2">
    <source>
        <dbReference type="SAM" id="Phobius"/>
    </source>
</evidence>
<dbReference type="EMBL" id="JXMS01000034">
    <property type="protein sequence ID" value="OBQ45940.1"/>
    <property type="molecule type" value="Genomic_DNA"/>
</dbReference>
<sequence length="336" mass="34256">MSGMAKVTNTNATLYAAAVASADGEKLVGKKGSTNVDRPVLSDGAKVTTTAPPLPTPVKGLAGVSLQTLIDAISEKTRRSEIAASMDQVKSNGKQRMDMLNKRVKELEKAAEKAEKDRNMSPFLKALKWIGMILGAIVAAVAVVATGGAASAVLAGVVAGIALIDGIVSEASGGKYSLGAGVTELLKVCGVPDNIANLLGPILVGVAMIAASIGGAAAGVIASKAVETSAKISAKVAQALQNITKWASLAQGALSVSSGAAGIANTWNKYEAALAKIATIKIDALLERLKAVDEQQIDHINKMMEVLNDNVKGVKGIVEKSNESMQTIMTGAPAMA</sequence>
<keyword evidence="2" id="KW-1133">Transmembrane helix</keyword>
<protein>
    <recommendedName>
        <fullName evidence="3">Translocator protein BipB-like C-terminal domain-containing protein</fullName>
    </recommendedName>
</protein>